<dbReference type="EMBL" id="GBXM01054854">
    <property type="protein sequence ID" value="JAH53723.1"/>
    <property type="molecule type" value="Transcribed_RNA"/>
</dbReference>
<accession>A0A0E9TLX3</accession>
<reference evidence="1" key="1">
    <citation type="submission" date="2014-11" db="EMBL/GenBank/DDBJ databases">
        <authorList>
            <person name="Amaro Gonzalez C."/>
        </authorList>
    </citation>
    <scope>NUCLEOTIDE SEQUENCE</scope>
</reference>
<reference evidence="1" key="2">
    <citation type="journal article" date="2015" name="Fish Shellfish Immunol.">
        <title>Early steps in the European eel (Anguilla anguilla)-Vibrio vulnificus interaction in the gills: Role of the RtxA13 toxin.</title>
        <authorList>
            <person name="Callol A."/>
            <person name="Pajuelo D."/>
            <person name="Ebbesson L."/>
            <person name="Teles M."/>
            <person name="MacKenzie S."/>
            <person name="Amaro C."/>
        </authorList>
    </citation>
    <scope>NUCLEOTIDE SEQUENCE</scope>
</reference>
<organism evidence="1">
    <name type="scientific">Anguilla anguilla</name>
    <name type="common">European freshwater eel</name>
    <name type="synonym">Muraena anguilla</name>
    <dbReference type="NCBI Taxonomy" id="7936"/>
    <lineage>
        <taxon>Eukaryota</taxon>
        <taxon>Metazoa</taxon>
        <taxon>Chordata</taxon>
        <taxon>Craniata</taxon>
        <taxon>Vertebrata</taxon>
        <taxon>Euteleostomi</taxon>
        <taxon>Actinopterygii</taxon>
        <taxon>Neopterygii</taxon>
        <taxon>Teleostei</taxon>
        <taxon>Anguilliformes</taxon>
        <taxon>Anguillidae</taxon>
        <taxon>Anguilla</taxon>
    </lineage>
</organism>
<proteinExistence type="predicted"/>
<name>A0A0E9TLX3_ANGAN</name>
<dbReference type="AlphaFoldDB" id="A0A0E9TLX3"/>
<protein>
    <submittedName>
        <fullName evidence="1">Uncharacterized protein</fullName>
    </submittedName>
</protein>
<evidence type="ECO:0000313" key="1">
    <source>
        <dbReference type="EMBL" id="JAH53723.1"/>
    </source>
</evidence>
<sequence length="25" mass="2692">MVPSPLLPGQHSGMFSQHSALIPLF</sequence>